<feature type="region of interest" description="Disordered" evidence="6">
    <location>
        <begin position="126"/>
        <end position="179"/>
    </location>
</feature>
<dbReference type="SUPFAM" id="SSF51197">
    <property type="entry name" value="Clavaminate synthase-like"/>
    <property type="match status" value="1"/>
</dbReference>
<dbReference type="GO" id="GO:0006364">
    <property type="term" value="P:rRNA processing"/>
    <property type="evidence" value="ECO:0007669"/>
    <property type="project" value="UniProtKB-KW"/>
</dbReference>
<evidence type="ECO:0000256" key="3">
    <source>
        <dbReference type="ARBA" id="ARBA00006524"/>
    </source>
</evidence>
<evidence type="ECO:0000313" key="8">
    <source>
        <dbReference type="Proteomes" id="UP000270296"/>
    </source>
</evidence>
<evidence type="ECO:0000256" key="1">
    <source>
        <dbReference type="ARBA" id="ARBA00001954"/>
    </source>
</evidence>
<feature type="compositionally biased region" description="Basic and acidic residues" evidence="6">
    <location>
        <begin position="126"/>
        <end position="138"/>
    </location>
</feature>
<accession>A0A183J656</accession>
<dbReference type="EMBL" id="UZAM01015504">
    <property type="protein sequence ID" value="VDP39359.1"/>
    <property type="molecule type" value="Genomic_DNA"/>
</dbReference>
<reference evidence="7 8" key="2">
    <citation type="submission" date="2018-11" db="EMBL/GenBank/DDBJ databases">
        <authorList>
            <consortium name="Pathogen Informatics"/>
        </authorList>
    </citation>
    <scope>NUCLEOTIDE SEQUENCE [LARGE SCALE GENOMIC DNA]</scope>
</reference>
<dbReference type="Gene3D" id="2.60.120.590">
    <property type="entry name" value="Alpha-ketoglutarate-dependent dioxygenase AlkB-like"/>
    <property type="match status" value="1"/>
</dbReference>
<sequence length="332" mass="37240">MFRDCMGTAADQSFSGIVRSTFDTWKVLRYAAANHLGGDVTEAKLEWMVDTVAAFITSQTNVSESQVEAYIEEILDNEFDLLVEDGSGAVVARCLCQCFECWRAGDQSGIETIFSQLRKANGYADESHAQTLDQERCDTSASSDAASGDDDEEQHMDMDSSHQDSSSSSQQKHSEMPPAADDEWTVAMNEETCISEQPSTSENSVELLTKDRQLISMLRTTSPVSNVSQDISGVDFHISYFETFLTRQVADQLFQYCETSLKYYDGDLTMVKVFNRWHRIPRKQVAFGDIGYTYHFSGNTIPANPWNDVLDSLRQLVSDAVKCPFNFVLVNR</sequence>
<comment type="similarity">
    <text evidence="3">Belongs to the TSR2 family.</text>
</comment>
<dbReference type="InterPro" id="IPR037151">
    <property type="entry name" value="AlkB-like_sf"/>
</dbReference>
<evidence type="ECO:0000256" key="6">
    <source>
        <dbReference type="SAM" id="MobiDB-lite"/>
    </source>
</evidence>
<proteinExistence type="inferred from homology"/>
<evidence type="ECO:0000313" key="7">
    <source>
        <dbReference type="EMBL" id="VDP39359.1"/>
    </source>
</evidence>
<reference evidence="9" key="1">
    <citation type="submission" date="2016-06" db="UniProtKB">
        <authorList>
            <consortium name="WormBaseParasite"/>
        </authorList>
    </citation>
    <scope>IDENTIFICATION</scope>
</reference>
<name>A0A183J656_9BILA</name>
<comment type="function">
    <text evidence="2">May be involved in 20S pre-rRNA processing.</text>
</comment>
<protein>
    <recommendedName>
        <fullName evidence="4">Pre-rRNA-processing protein TSR2 homolog</fullName>
    </recommendedName>
</protein>
<keyword evidence="5" id="KW-0698">rRNA processing</keyword>
<dbReference type="PANTHER" id="PTHR21250">
    <property type="entry name" value="PRE-RRNA-PROCESSING PROTEIN TSR2 HOMOLOG"/>
    <property type="match status" value="1"/>
</dbReference>
<evidence type="ECO:0000256" key="2">
    <source>
        <dbReference type="ARBA" id="ARBA00002210"/>
    </source>
</evidence>
<comment type="cofactor">
    <cofactor evidence="1">
        <name>Fe(2+)</name>
        <dbReference type="ChEBI" id="CHEBI:29033"/>
    </cofactor>
</comment>
<keyword evidence="8" id="KW-1185">Reference proteome</keyword>
<evidence type="ECO:0000256" key="5">
    <source>
        <dbReference type="ARBA" id="ARBA00022552"/>
    </source>
</evidence>
<evidence type="ECO:0000256" key="4">
    <source>
        <dbReference type="ARBA" id="ARBA00017551"/>
    </source>
</evidence>
<evidence type="ECO:0000313" key="9">
    <source>
        <dbReference type="WBParaSite" id="SBAD_0001174001-mRNA-1"/>
    </source>
</evidence>
<dbReference type="WBParaSite" id="SBAD_0001174001-mRNA-1">
    <property type="protein sequence ID" value="SBAD_0001174001-mRNA-1"/>
    <property type="gene ID" value="SBAD_0001174001"/>
</dbReference>
<dbReference type="OrthoDB" id="263560at2759"/>
<dbReference type="AlphaFoldDB" id="A0A183J656"/>
<dbReference type="Pfam" id="PF10273">
    <property type="entry name" value="WGG"/>
    <property type="match status" value="1"/>
</dbReference>
<dbReference type="Proteomes" id="UP000270296">
    <property type="component" value="Unassembled WGS sequence"/>
</dbReference>
<dbReference type="InterPro" id="IPR019398">
    <property type="entry name" value="Pre-rRNA_process_TSR2"/>
</dbReference>
<organism evidence="9">
    <name type="scientific">Soboliphyme baturini</name>
    <dbReference type="NCBI Taxonomy" id="241478"/>
    <lineage>
        <taxon>Eukaryota</taxon>
        <taxon>Metazoa</taxon>
        <taxon>Ecdysozoa</taxon>
        <taxon>Nematoda</taxon>
        <taxon>Enoplea</taxon>
        <taxon>Dorylaimia</taxon>
        <taxon>Dioctophymatida</taxon>
        <taxon>Dioctophymatoidea</taxon>
        <taxon>Soboliphymatidae</taxon>
        <taxon>Soboliphyme</taxon>
    </lineage>
</organism>
<gene>
    <name evidence="7" type="ORF">SBAD_LOCUS11354</name>
</gene>